<evidence type="ECO:0000313" key="1">
    <source>
        <dbReference type="EMBL" id="ACV64179.1"/>
    </source>
</evidence>
<evidence type="ECO:0000313" key="2">
    <source>
        <dbReference type="Proteomes" id="UP000002217"/>
    </source>
</evidence>
<proteinExistence type="predicted"/>
<accession>C8W6S0</accession>
<gene>
    <name evidence="1" type="ordered locus">Dtox_3456</name>
</gene>
<reference evidence="1 2" key="1">
    <citation type="journal article" date="2009" name="Stand. Genomic Sci.">
        <title>Complete genome sequence of Desulfotomaculum acetoxidans type strain (5575).</title>
        <authorList>
            <person name="Spring S."/>
            <person name="Lapidus A."/>
            <person name="Schroder M."/>
            <person name="Gleim D."/>
            <person name="Sims D."/>
            <person name="Meincke L."/>
            <person name="Glavina Del Rio T."/>
            <person name="Tice H."/>
            <person name="Copeland A."/>
            <person name="Cheng J.F."/>
            <person name="Lucas S."/>
            <person name="Chen F."/>
            <person name="Nolan M."/>
            <person name="Bruce D."/>
            <person name="Goodwin L."/>
            <person name="Pitluck S."/>
            <person name="Ivanova N."/>
            <person name="Mavromatis K."/>
            <person name="Mikhailova N."/>
            <person name="Pati A."/>
            <person name="Chen A."/>
            <person name="Palaniappan K."/>
            <person name="Land M."/>
            <person name="Hauser L."/>
            <person name="Chang Y.J."/>
            <person name="Jeffries C.D."/>
            <person name="Chain P."/>
            <person name="Saunders E."/>
            <person name="Brettin T."/>
            <person name="Detter J.C."/>
            <person name="Goker M."/>
            <person name="Bristow J."/>
            <person name="Eisen J.A."/>
            <person name="Markowitz V."/>
            <person name="Hugenholtz P."/>
            <person name="Kyrpides N.C."/>
            <person name="Klenk H.P."/>
            <person name="Han C."/>
        </authorList>
    </citation>
    <scope>NUCLEOTIDE SEQUENCE [LARGE SCALE GENOMIC DNA]</scope>
    <source>
        <strain evidence="2">ATCC 49208 / DSM 771 / VKM B-1644</strain>
    </source>
</reference>
<dbReference type="AlphaFoldDB" id="C8W6S0"/>
<name>C8W6S0_DESAS</name>
<keyword evidence="2" id="KW-1185">Reference proteome</keyword>
<organism evidence="1 2">
    <name type="scientific">Desulfofarcimen acetoxidans (strain ATCC 49208 / DSM 771 / KCTC 5769 / VKM B-1644 / 5575)</name>
    <name type="common">Desulfotomaculum acetoxidans</name>
    <dbReference type="NCBI Taxonomy" id="485916"/>
    <lineage>
        <taxon>Bacteria</taxon>
        <taxon>Bacillati</taxon>
        <taxon>Bacillota</taxon>
        <taxon>Clostridia</taxon>
        <taxon>Eubacteriales</taxon>
        <taxon>Peptococcaceae</taxon>
        <taxon>Desulfofarcimen</taxon>
    </lineage>
</organism>
<dbReference type="OrthoDB" id="8239791at2"/>
<dbReference type="Proteomes" id="UP000002217">
    <property type="component" value="Chromosome"/>
</dbReference>
<dbReference type="eggNOG" id="ENOG5030SQN">
    <property type="taxonomic scope" value="Bacteria"/>
</dbReference>
<dbReference type="RefSeq" id="WP_015758869.1">
    <property type="nucleotide sequence ID" value="NC_013216.1"/>
</dbReference>
<dbReference type="EMBL" id="CP001720">
    <property type="protein sequence ID" value="ACV64179.1"/>
    <property type="molecule type" value="Genomic_DNA"/>
</dbReference>
<dbReference type="HOGENOM" id="CLU_188508_1_0_9"/>
<dbReference type="KEGG" id="dae:Dtox_3456"/>
<sequence>MTKNDLRKMLINSNIPKDTYSLEGGLPNEAYCFNQNGDKWEVYYSERGQKSGLKLFSTEDEACDYFYKSLVQMLKGMGIL</sequence>
<protein>
    <submittedName>
        <fullName evidence="1">Uncharacterized protein</fullName>
    </submittedName>
</protein>